<feature type="transmembrane region" description="Helical" evidence="5">
    <location>
        <begin position="482"/>
        <end position="506"/>
    </location>
</feature>
<evidence type="ECO:0000256" key="2">
    <source>
        <dbReference type="ARBA" id="ARBA00022563"/>
    </source>
</evidence>
<dbReference type="GO" id="GO:0046654">
    <property type="term" value="P:tetrahydrofolate biosynthetic process"/>
    <property type="evidence" value="ECO:0007669"/>
    <property type="project" value="UniProtKB-UniPathway"/>
</dbReference>
<dbReference type="InterPro" id="IPR024072">
    <property type="entry name" value="DHFR-like_dom_sf"/>
</dbReference>
<accession>A0A8H4VVF2</accession>
<feature type="transmembrane region" description="Helical" evidence="5">
    <location>
        <begin position="441"/>
        <end position="462"/>
    </location>
</feature>
<dbReference type="EMBL" id="JAACJL010000001">
    <property type="protein sequence ID" value="KAF4623652.1"/>
    <property type="molecule type" value="Genomic_DNA"/>
</dbReference>
<feature type="transmembrane region" description="Helical" evidence="5">
    <location>
        <begin position="363"/>
        <end position="383"/>
    </location>
</feature>
<dbReference type="EC" id="1.5.1.3" evidence="1"/>
<sequence length="563" mass="61921">MSRFTIIVAATKANGIGVNARLPWRLPKEMKYFAQVTSAAPEGRQNVVIMGRNTWESIPQKFRPLPKRLNVVISRNTSLDLGTSDKSVLLKGNLNSALSVLSEGQSTSLNRGFIIGGATLYTESLALPLSPTEHGVDRVLLTRILSPDFEECDVFMPDFLKQGDWTRSTHSELQEWVGFEVPEAFVGESQLTQYVQTNLGYRQPFFLFYLVHSSFSMIFPLHLLYLLATTEYTTTSLMKGLSITIAHHLAPNQFSNAYRYQFPRTKFLRLVLYCTVGITCPGLLWFAAVSLASVTDVTAIWNTNAFFAYIISVKLLKLQWEFRRLLAVVLATLGTVAVVYGGSTASPDTQQGSSATVNASLKPTAPLVGNLLTLIASFGYGLYQVLYKIYAALPSDPEARAERAYEEIPDEVVEDENNISRDRTSFDVNPSEAVYPPPFGLYPNLVTSLLGLCTCILLWIPIPFLHWSGVEIFRLPSNLLTAASICGIALGGMIFNAGFMVLLGVWGPIIVSVGNLLTIVLVLISDIIFGAGFEVLTTWSLLGSGVIVLAFGVLAYDMFTKSL</sequence>
<keyword evidence="8" id="KW-1185">Reference proteome</keyword>
<evidence type="ECO:0000256" key="3">
    <source>
        <dbReference type="ARBA" id="ARBA00022857"/>
    </source>
</evidence>
<feature type="domain" description="DHFR" evidence="6">
    <location>
        <begin position="3"/>
        <end position="204"/>
    </location>
</feature>
<dbReference type="PRINTS" id="PR00070">
    <property type="entry name" value="DHFR"/>
</dbReference>
<dbReference type="PANTHER" id="PTHR19346:SF4">
    <property type="entry name" value="SUGAR PHOSPHATE TRANSPORTER DOMAIN-CONTAINING PROTEIN"/>
    <property type="match status" value="1"/>
</dbReference>
<feature type="transmembrane region" description="Helical" evidence="5">
    <location>
        <begin position="325"/>
        <end position="343"/>
    </location>
</feature>
<dbReference type="InterPro" id="IPR037185">
    <property type="entry name" value="EmrE-like"/>
</dbReference>
<gene>
    <name evidence="7" type="ORF">D9613_001788</name>
</gene>
<dbReference type="PROSITE" id="PS00075">
    <property type="entry name" value="DHFR_1"/>
    <property type="match status" value="1"/>
</dbReference>
<feature type="transmembrane region" description="Helical" evidence="5">
    <location>
        <begin position="299"/>
        <end position="316"/>
    </location>
</feature>
<organism evidence="7 8">
    <name type="scientific">Agrocybe pediades</name>
    <dbReference type="NCBI Taxonomy" id="84607"/>
    <lineage>
        <taxon>Eukaryota</taxon>
        <taxon>Fungi</taxon>
        <taxon>Dikarya</taxon>
        <taxon>Basidiomycota</taxon>
        <taxon>Agaricomycotina</taxon>
        <taxon>Agaricomycetes</taxon>
        <taxon>Agaricomycetidae</taxon>
        <taxon>Agaricales</taxon>
        <taxon>Agaricineae</taxon>
        <taxon>Strophariaceae</taxon>
        <taxon>Agrocybe</taxon>
    </lineage>
</organism>
<evidence type="ECO:0000256" key="4">
    <source>
        <dbReference type="ARBA" id="ARBA00023002"/>
    </source>
</evidence>
<dbReference type="PANTHER" id="PTHR19346">
    <property type="entry name" value="SUGAR PHOSPHATE TRANSPORTER DOMAIN-CONTAINING PROTEIN"/>
    <property type="match status" value="1"/>
</dbReference>
<dbReference type="Pfam" id="PF00186">
    <property type="entry name" value="DHFR_1"/>
    <property type="match status" value="1"/>
</dbReference>
<evidence type="ECO:0000259" key="6">
    <source>
        <dbReference type="PROSITE" id="PS51330"/>
    </source>
</evidence>
<dbReference type="GO" id="GO:0006730">
    <property type="term" value="P:one-carbon metabolic process"/>
    <property type="evidence" value="ECO:0007669"/>
    <property type="project" value="UniProtKB-KW"/>
</dbReference>
<name>A0A8H4VVF2_9AGAR</name>
<reference evidence="7 8" key="1">
    <citation type="submission" date="2019-12" db="EMBL/GenBank/DDBJ databases">
        <authorList>
            <person name="Floudas D."/>
            <person name="Bentzer J."/>
            <person name="Ahren D."/>
            <person name="Johansson T."/>
            <person name="Persson P."/>
            <person name="Tunlid A."/>
        </authorList>
    </citation>
    <scope>NUCLEOTIDE SEQUENCE [LARGE SCALE GENOMIC DNA]</scope>
    <source>
        <strain evidence="7 8">CBS 102.39</strain>
    </source>
</reference>
<dbReference type="CDD" id="cd00209">
    <property type="entry name" value="DHFR"/>
    <property type="match status" value="1"/>
</dbReference>
<feature type="transmembrane region" description="Helical" evidence="5">
    <location>
        <begin position="513"/>
        <end position="533"/>
    </location>
</feature>
<dbReference type="PROSITE" id="PS51330">
    <property type="entry name" value="DHFR_2"/>
    <property type="match status" value="1"/>
</dbReference>
<evidence type="ECO:0000313" key="7">
    <source>
        <dbReference type="EMBL" id="KAF4623652.1"/>
    </source>
</evidence>
<dbReference type="SUPFAM" id="SSF103481">
    <property type="entry name" value="Multidrug resistance efflux transporter EmrE"/>
    <property type="match status" value="1"/>
</dbReference>
<feature type="transmembrane region" description="Helical" evidence="5">
    <location>
        <begin position="206"/>
        <end position="228"/>
    </location>
</feature>
<feature type="transmembrane region" description="Helical" evidence="5">
    <location>
        <begin position="539"/>
        <end position="559"/>
    </location>
</feature>
<keyword evidence="3" id="KW-0521">NADP</keyword>
<proteinExistence type="predicted"/>
<dbReference type="InterPro" id="IPR001796">
    <property type="entry name" value="DHFR_dom"/>
</dbReference>
<feature type="transmembrane region" description="Helical" evidence="5">
    <location>
        <begin position="270"/>
        <end position="293"/>
    </location>
</feature>
<keyword evidence="4" id="KW-0560">Oxidoreductase</keyword>
<evidence type="ECO:0000256" key="5">
    <source>
        <dbReference type="SAM" id="Phobius"/>
    </source>
</evidence>
<protein>
    <recommendedName>
        <fullName evidence="1">dihydrofolate reductase</fullName>
        <ecNumber evidence="1">1.5.1.3</ecNumber>
    </recommendedName>
</protein>
<keyword evidence="5" id="KW-0812">Transmembrane</keyword>
<dbReference type="SUPFAM" id="SSF53597">
    <property type="entry name" value="Dihydrofolate reductase-like"/>
    <property type="match status" value="1"/>
</dbReference>
<comment type="caution">
    <text evidence="7">The sequence shown here is derived from an EMBL/GenBank/DDBJ whole genome shotgun (WGS) entry which is preliminary data.</text>
</comment>
<dbReference type="AlphaFoldDB" id="A0A8H4VVF2"/>
<keyword evidence="5" id="KW-0472">Membrane</keyword>
<dbReference type="Gene3D" id="3.40.430.10">
    <property type="entry name" value="Dihydrofolate Reductase, subunit A"/>
    <property type="match status" value="1"/>
</dbReference>
<dbReference type="GO" id="GO:0004146">
    <property type="term" value="F:dihydrofolate reductase activity"/>
    <property type="evidence" value="ECO:0007669"/>
    <property type="project" value="UniProtKB-EC"/>
</dbReference>
<keyword evidence="5" id="KW-1133">Transmembrane helix</keyword>
<dbReference type="InterPro" id="IPR017925">
    <property type="entry name" value="DHFR_CS"/>
</dbReference>
<dbReference type="InterPro" id="IPR026505">
    <property type="entry name" value="Solute_c_fam_35_mem_F3/F4"/>
</dbReference>
<dbReference type="UniPathway" id="UPA00077">
    <property type="reaction ID" value="UER00158"/>
</dbReference>
<evidence type="ECO:0000313" key="8">
    <source>
        <dbReference type="Proteomes" id="UP000521872"/>
    </source>
</evidence>
<keyword evidence="2" id="KW-0554">One-carbon metabolism</keyword>
<evidence type="ECO:0000256" key="1">
    <source>
        <dbReference type="ARBA" id="ARBA00012856"/>
    </source>
</evidence>
<dbReference type="Proteomes" id="UP000521872">
    <property type="component" value="Unassembled WGS sequence"/>
</dbReference>